<dbReference type="GO" id="GO:0005737">
    <property type="term" value="C:cytoplasm"/>
    <property type="evidence" value="ECO:0007669"/>
    <property type="project" value="TreeGrafter"/>
</dbReference>
<dbReference type="STRING" id="1353952.A0A165GRS6"/>
<dbReference type="PANTHER" id="PTHR13780">
    <property type="entry name" value="AMP-ACTIVATED PROTEIN KINASE, GAMMA REGULATORY SUBUNIT"/>
    <property type="match status" value="1"/>
</dbReference>
<evidence type="ECO:0000256" key="1">
    <source>
        <dbReference type="ARBA" id="ARBA00006750"/>
    </source>
</evidence>
<dbReference type="Proteomes" id="UP000076842">
    <property type="component" value="Unassembled WGS sequence"/>
</dbReference>
<feature type="compositionally biased region" description="Basic residues" evidence="5">
    <location>
        <begin position="1"/>
        <end position="19"/>
    </location>
</feature>
<dbReference type="GO" id="GO:0016208">
    <property type="term" value="F:AMP binding"/>
    <property type="evidence" value="ECO:0007669"/>
    <property type="project" value="TreeGrafter"/>
</dbReference>
<proteinExistence type="inferred from homology"/>
<dbReference type="CDD" id="cd04641">
    <property type="entry name" value="CBS_euAMPK_gamma-like_repeat2"/>
    <property type="match status" value="1"/>
</dbReference>
<evidence type="ECO:0000259" key="6">
    <source>
        <dbReference type="PROSITE" id="PS51371"/>
    </source>
</evidence>
<evidence type="ECO:0000256" key="2">
    <source>
        <dbReference type="ARBA" id="ARBA00022737"/>
    </source>
</evidence>
<dbReference type="InterPro" id="IPR046342">
    <property type="entry name" value="CBS_dom_sf"/>
</dbReference>
<dbReference type="Pfam" id="PF00571">
    <property type="entry name" value="CBS"/>
    <property type="match status" value="3"/>
</dbReference>
<feature type="domain" description="CBS" evidence="6">
    <location>
        <begin position="225"/>
        <end position="287"/>
    </location>
</feature>
<protein>
    <submittedName>
        <fullName evidence="7">CBS-domain-containing protein</fullName>
    </submittedName>
</protein>
<dbReference type="Gene3D" id="3.10.580.10">
    <property type="entry name" value="CBS-domain"/>
    <property type="match status" value="2"/>
</dbReference>
<dbReference type="GO" id="GO:0005634">
    <property type="term" value="C:nucleus"/>
    <property type="evidence" value="ECO:0007669"/>
    <property type="project" value="TreeGrafter"/>
</dbReference>
<dbReference type="InterPro" id="IPR000644">
    <property type="entry name" value="CBS_dom"/>
</dbReference>
<feature type="domain" description="CBS" evidence="6">
    <location>
        <begin position="140"/>
        <end position="202"/>
    </location>
</feature>
<evidence type="ECO:0000313" key="8">
    <source>
        <dbReference type="Proteomes" id="UP000076842"/>
    </source>
</evidence>
<evidence type="ECO:0000256" key="3">
    <source>
        <dbReference type="ARBA" id="ARBA00023122"/>
    </source>
</evidence>
<dbReference type="OrthoDB" id="286637at2759"/>
<dbReference type="AlphaFoldDB" id="A0A165GRS6"/>
<sequence length="368" mass="40889">MEPHSPVRRKPSQARRARAGSHLPQPLTPESHAAALQGVRKFMKSYTPYDVFPISFKQIVIDTQLEVKKALQALLQNGNVSAPLWNSEKNQFAGLFTVLDIIHLIQYYYATATSMDSAVSDVEHFRLEAIRDIERAINVPPPPLISVHPLESLYEACRLMLQTHAHRLPLIDKDSQTGDPVVLSVLTQYRVIKFIAANCRDTSHLHMSLRTLGVGAYVQPGVKADDPHWPLATATMDTTVFDVVHMFSARGISAVPIVDANGKVINLYETVDVITLVRNGAYQHLDLTISEALSHRSADFPGVITCTGRDSLGALISLLRQRRVHRLVVVEGDEVEESRRGRLLGIISLSDVLKYLVGSVESETLREI</sequence>
<dbReference type="GO" id="GO:0019887">
    <property type="term" value="F:protein kinase regulator activity"/>
    <property type="evidence" value="ECO:0007669"/>
    <property type="project" value="TreeGrafter"/>
</dbReference>
<evidence type="ECO:0000256" key="4">
    <source>
        <dbReference type="PROSITE-ProRule" id="PRU00703"/>
    </source>
</evidence>
<dbReference type="CDD" id="cd04618">
    <property type="entry name" value="CBS_euAMPK_gamma-like_repeat1"/>
    <property type="match status" value="1"/>
</dbReference>
<keyword evidence="8" id="KW-1185">Reference proteome</keyword>
<evidence type="ECO:0000256" key="5">
    <source>
        <dbReference type="SAM" id="MobiDB-lite"/>
    </source>
</evidence>
<dbReference type="FunCoup" id="A0A165GRS6">
    <property type="interactions" value="117"/>
</dbReference>
<dbReference type="SUPFAM" id="SSF54631">
    <property type="entry name" value="CBS-domain pair"/>
    <property type="match status" value="2"/>
</dbReference>
<dbReference type="GO" id="GO:0031588">
    <property type="term" value="C:nucleotide-activated protein kinase complex"/>
    <property type="evidence" value="ECO:0007669"/>
    <property type="project" value="TreeGrafter"/>
</dbReference>
<dbReference type="SMART" id="SM00116">
    <property type="entry name" value="CBS"/>
    <property type="match status" value="4"/>
</dbReference>
<dbReference type="InParanoid" id="A0A165GRS6"/>
<comment type="similarity">
    <text evidence="1">Belongs to the 5'-AMP-activated protein kinase gamma subunit family.</text>
</comment>
<gene>
    <name evidence="7" type="ORF">CALCODRAFT_468314</name>
</gene>
<dbReference type="InterPro" id="IPR050511">
    <property type="entry name" value="AMPK_gamma/SDS23_families"/>
</dbReference>
<feature type="region of interest" description="Disordered" evidence="5">
    <location>
        <begin position="1"/>
        <end position="28"/>
    </location>
</feature>
<dbReference type="PANTHER" id="PTHR13780:SF35">
    <property type="entry name" value="LD22662P"/>
    <property type="match status" value="1"/>
</dbReference>
<feature type="domain" description="CBS" evidence="6">
    <location>
        <begin position="299"/>
        <end position="362"/>
    </location>
</feature>
<dbReference type="EMBL" id="KV423951">
    <property type="protein sequence ID" value="KZT58393.1"/>
    <property type="molecule type" value="Genomic_DNA"/>
</dbReference>
<organism evidence="7 8">
    <name type="scientific">Calocera cornea HHB12733</name>
    <dbReference type="NCBI Taxonomy" id="1353952"/>
    <lineage>
        <taxon>Eukaryota</taxon>
        <taxon>Fungi</taxon>
        <taxon>Dikarya</taxon>
        <taxon>Basidiomycota</taxon>
        <taxon>Agaricomycotina</taxon>
        <taxon>Dacrymycetes</taxon>
        <taxon>Dacrymycetales</taxon>
        <taxon>Dacrymycetaceae</taxon>
        <taxon>Calocera</taxon>
    </lineage>
</organism>
<keyword evidence="3 4" id="KW-0129">CBS domain</keyword>
<evidence type="ECO:0000313" key="7">
    <source>
        <dbReference type="EMBL" id="KZT58393.1"/>
    </source>
</evidence>
<reference evidence="7 8" key="1">
    <citation type="journal article" date="2016" name="Mol. Biol. Evol.">
        <title>Comparative Genomics of Early-Diverging Mushroom-Forming Fungi Provides Insights into the Origins of Lignocellulose Decay Capabilities.</title>
        <authorList>
            <person name="Nagy L.G."/>
            <person name="Riley R."/>
            <person name="Tritt A."/>
            <person name="Adam C."/>
            <person name="Daum C."/>
            <person name="Floudas D."/>
            <person name="Sun H."/>
            <person name="Yadav J.S."/>
            <person name="Pangilinan J."/>
            <person name="Larsson K.H."/>
            <person name="Matsuura K."/>
            <person name="Barry K."/>
            <person name="Labutti K."/>
            <person name="Kuo R."/>
            <person name="Ohm R.A."/>
            <person name="Bhattacharya S.S."/>
            <person name="Shirouzu T."/>
            <person name="Yoshinaga Y."/>
            <person name="Martin F.M."/>
            <person name="Grigoriev I.V."/>
            <person name="Hibbett D.S."/>
        </authorList>
    </citation>
    <scope>NUCLEOTIDE SEQUENCE [LARGE SCALE GENOMIC DNA]</scope>
    <source>
        <strain evidence="7 8">HHB12733</strain>
    </source>
</reference>
<dbReference type="GO" id="GO:0019901">
    <property type="term" value="F:protein kinase binding"/>
    <property type="evidence" value="ECO:0007669"/>
    <property type="project" value="TreeGrafter"/>
</dbReference>
<name>A0A165GRS6_9BASI</name>
<accession>A0A165GRS6</accession>
<keyword evidence="2" id="KW-0677">Repeat</keyword>
<dbReference type="PROSITE" id="PS51371">
    <property type="entry name" value="CBS"/>
    <property type="match status" value="3"/>
</dbReference>